<proteinExistence type="predicted"/>
<gene>
    <name evidence="3" type="ORF">OV287_41720</name>
</gene>
<dbReference type="EMBL" id="JAPNKA010000001">
    <property type="protein sequence ID" value="MCY1080987.1"/>
    <property type="molecule type" value="Genomic_DNA"/>
</dbReference>
<evidence type="ECO:0008006" key="5">
    <source>
        <dbReference type="Google" id="ProtNLM"/>
    </source>
</evidence>
<organism evidence="3 4">
    <name type="scientific">Archangium lansingense</name>
    <dbReference type="NCBI Taxonomy" id="2995310"/>
    <lineage>
        <taxon>Bacteria</taxon>
        <taxon>Pseudomonadati</taxon>
        <taxon>Myxococcota</taxon>
        <taxon>Myxococcia</taxon>
        <taxon>Myxococcales</taxon>
        <taxon>Cystobacterineae</taxon>
        <taxon>Archangiaceae</taxon>
        <taxon>Archangium</taxon>
    </lineage>
</organism>
<keyword evidence="4" id="KW-1185">Reference proteome</keyword>
<sequence length="818" mass="86197">MGQIRRRAAWLACWGAALLGTLTLACGPAPGDEPDVENPLLETEEGGVRSLTSEAQFSSGVSSPFDVSRPVLEAQRTGSTGPSVAFDGEVYLVVWRDERTGGVFGSRVKPNGHILDPAGIPLNLTTGVSGGRPRVAYDGTQFVVVWVSSDGVFGAHVEGDGDVRRHFTLSFSDETGGPPSIACTKKLCLVVFTVSGDDENVVSATRLDSRGTVLDRRSLSPGFNDASGPAVAWDGKQFLVVWSDERGGDEGDIYGSRIRKDGTVLDGRGVPLIEAPAGQVRPDVTWTGERFLVVWDDSRDGEPDIYGARVRGDLRVVEPGGFPIATHPGAQSAPRLAHDGRESLVAWVDSRGEDSLIRGARVSDDGEVLDPAGFSLPSSGDSPKVSAPAVASNGRHYFVAFSAQAADAEPFGAGSHILGTRVKHDTTIQDSPPLLFTRSATAQKLAASAYGDGQYLAVWREARADEEERLMATRVGTDGRRRGSPVLLPTGLNPGTVSVAFNGATFLVVWDEDVSPDSFGRDIRGARVSSAGVLLDATRLPIAVLEDTQSNPAVASSGDGFLVVWQDGRTSGEFGNVSDIFGTRVSSVGAVLDPGGFLIAGTLISEETPSVIDAGGHSFVSWVHFDFTKFDTETSIRGARVTESGTVLDSPGLLIAPGPASILPPALSFDGTNVLVAWAEGPFLVGTGIAAARVSGAGAVLDAVPITVARDETPRARPTATFDGSNHWLVWEENGQSIPENEPVDVHGARIRPDGSVRDPGGRPIARHDEPEYNPIVVSDGAGRTAVFYTEFVTEEDVMNTRVQGRRLSGSSVLSSSP</sequence>
<feature type="compositionally biased region" description="Basic and acidic residues" evidence="1">
    <location>
        <begin position="744"/>
        <end position="769"/>
    </location>
</feature>
<feature type="chain" id="PRO_5047451624" description="Lipoprotein" evidence="2">
    <location>
        <begin position="32"/>
        <end position="818"/>
    </location>
</feature>
<name>A0ABT4AH32_9BACT</name>
<accession>A0ABT4AH32</accession>
<feature type="region of interest" description="Disordered" evidence="1">
    <location>
        <begin position="738"/>
        <end position="769"/>
    </location>
</feature>
<keyword evidence="2" id="KW-0732">Signal</keyword>
<reference evidence="3 4" key="1">
    <citation type="submission" date="2022-11" db="EMBL/GenBank/DDBJ databases">
        <title>Minimal conservation of predation-associated metabolite biosynthetic gene clusters underscores biosynthetic potential of Myxococcota including descriptions for ten novel species: Archangium lansinium sp. nov., Myxococcus landrumus sp. nov., Nannocystis bai.</title>
        <authorList>
            <person name="Ahearne A."/>
            <person name="Stevens C."/>
            <person name="Phillips K."/>
        </authorList>
    </citation>
    <scope>NUCLEOTIDE SEQUENCE [LARGE SCALE GENOMIC DNA]</scope>
    <source>
        <strain evidence="3 4">MIWBW</strain>
    </source>
</reference>
<evidence type="ECO:0000313" key="3">
    <source>
        <dbReference type="EMBL" id="MCY1080987.1"/>
    </source>
</evidence>
<dbReference type="PROSITE" id="PS51257">
    <property type="entry name" value="PROKAR_LIPOPROTEIN"/>
    <property type="match status" value="1"/>
</dbReference>
<dbReference type="RefSeq" id="WP_267539606.1">
    <property type="nucleotide sequence ID" value="NZ_JAPNKA010000001.1"/>
</dbReference>
<evidence type="ECO:0000256" key="2">
    <source>
        <dbReference type="SAM" id="SignalP"/>
    </source>
</evidence>
<protein>
    <recommendedName>
        <fullName evidence="5">Lipoprotein</fullName>
    </recommendedName>
</protein>
<evidence type="ECO:0000256" key="1">
    <source>
        <dbReference type="SAM" id="MobiDB-lite"/>
    </source>
</evidence>
<feature type="signal peptide" evidence="2">
    <location>
        <begin position="1"/>
        <end position="31"/>
    </location>
</feature>
<comment type="caution">
    <text evidence="3">The sequence shown here is derived from an EMBL/GenBank/DDBJ whole genome shotgun (WGS) entry which is preliminary data.</text>
</comment>
<evidence type="ECO:0000313" key="4">
    <source>
        <dbReference type="Proteomes" id="UP001207654"/>
    </source>
</evidence>
<dbReference type="Proteomes" id="UP001207654">
    <property type="component" value="Unassembled WGS sequence"/>
</dbReference>